<dbReference type="InterPro" id="IPR016147">
    <property type="entry name" value="Pili_assmbl_chaperone_N"/>
</dbReference>
<organism evidence="2 3">
    <name type="scientific">[Pantoea] beijingensis</name>
    <dbReference type="NCBI Taxonomy" id="1324864"/>
    <lineage>
        <taxon>Bacteria</taxon>
        <taxon>Pseudomonadati</taxon>
        <taxon>Pseudomonadota</taxon>
        <taxon>Gammaproteobacteria</taxon>
        <taxon>Enterobacterales</taxon>
        <taxon>Erwiniaceae</taxon>
        <taxon>Erwinia</taxon>
    </lineage>
</organism>
<dbReference type="Pfam" id="PF00345">
    <property type="entry name" value="PapD_N"/>
    <property type="match status" value="1"/>
</dbReference>
<gene>
    <name evidence="2" type="ORF">ED28_16530</name>
</gene>
<dbReference type="Gene3D" id="2.60.40.10">
    <property type="entry name" value="Immunoglobulins"/>
    <property type="match status" value="1"/>
</dbReference>
<protein>
    <recommendedName>
        <fullName evidence="1">Pili assembly chaperone N-terminal domain-containing protein</fullName>
    </recommendedName>
</protein>
<dbReference type="InterPro" id="IPR050643">
    <property type="entry name" value="Periplasmic_pilus_chap"/>
</dbReference>
<name>A0A443IAD6_9GAMM</name>
<keyword evidence="3" id="KW-1185">Reference proteome</keyword>
<dbReference type="GO" id="GO:0071555">
    <property type="term" value="P:cell wall organization"/>
    <property type="evidence" value="ECO:0007669"/>
    <property type="project" value="InterPro"/>
</dbReference>
<dbReference type="PANTHER" id="PTHR30251">
    <property type="entry name" value="PILUS ASSEMBLY CHAPERONE"/>
    <property type="match status" value="1"/>
</dbReference>
<sequence>MIKRLLILFFLFYANNASCGISVVGTRFMINSEMSHLNIKVVNDNESDYLIKSTLDDNDYFVSPPLFLQKKNTSNLITILPKEKKQYDEDKIINLTITAIPRSSANNDVDSISMAVRSHFKIIYRHKELHNIPLDKIKLVNENDRCSIVNNSDFVLTLSLSVKKNDFKSRLFNISPYSKTQLDNEKLDSSCNAWVSFYNEDNDIIETVNISRKQ</sequence>
<evidence type="ECO:0000313" key="2">
    <source>
        <dbReference type="EMBL" id="RWR01054.1"/>
    </source>
</evidence>
<evidence type="ECO:0000259" key="1">
    <source>
        <dbReference type="Pfam" id="PF00345"/>
    </source>
</evidence>
<dbReference type="EMBL" id="JMEE01000044">
    <property type="protein sequence ID" value="RWR01054.1"/>
    <property type="molecule type" value="Genomic_DNA"/>
</dbReference>
<dbReference type="GO" id="GO:0030288">
    <property type="term" value="C:outer membrane-bounded periplasmic space"/>
    <property type="evidence" value="ECO:0007669"/>
    <property type="project" value="InterPro"/>
</dbReference>
<dbReference type="AlphaFoldDB" id="A0A443IAD6"/>
<dbReference type="RefSeq" id="WP_128179122.1">
    <property type="nucleotide sequence ID" value="NZ_CP071409.1"/>
</dbReference>
<dbReference type="SUPFAM" id="SSF49354">
    <property type="entry name" value="PapD-like"/>
    <property type="match status" value="1"/>
</dbReference>
<dbReference type="Proteomes" id="UP000288794">
    <property type="component" value="Unassembled WGS sequence"/>
</dbReference>
<feature type="domain" description="Pili assembly chaperone N-terminal" evidence="1">
    <location>
        <begin position="20"/>
        <end position="128"/>
    </location>
</feature>
<evidence type="ECO:0000313" key="3">
    <source>
        <dbReference type="Proteomes" id="UP000288794"/>
    </source>
</evidence>
<dbReference type="InterPro" id="IPR013783">
    <property type="entry name" value="Ig-like_fold"/>
</dbReference>
<accession>A0A443IAD6</accession>
<comment type="caution">
    <text evidence="2">The sequence shown here is derived from an EMBL/GenBank/DDBJ whole genome shotgun (WGS) entry which is preliminary data.</text>
</comment>
<proteinExistence type="predicted"/>
<reference evidence="2 3" key="1">
    <citation type="submission" date="2014-04" db="EMBL/GenBank/DDBJ databases">
        <title>Draft genome sequence of Pantoea beijingensis strain LMG 27579, an emerging pathogen to Pleurotus eryngii with potential industrial application.</title>
        <authorList>
            <person name="Xu F."/>
            <person name="Liu Y."/>
            <person name="Wang S."/>
            <person name="Yin Y."/>
            <person name="Ma Y."/>
            <person name="Zhao S."/>
            <person name="Rong C."/>
        </authorList>
    </citation>
    <scope>NUCLEOTIDE SEQUENCE [LARGE SCALE GENOMIC DNA]</scope>
    <source>
        <strain evidence="2 3">LMG 27579</strain>
    </source>
</reference>
<dbReference type="PANTHER" id="PTHR30251:SF1">
    <property type="entry name" value="FIMBRIAL CHAPARONE"/>
    <property type="match status" value="1"/>
</dbReference>
<dbReference type="InterPro" id="IPR008962">
    <property type="entry name" value="PapD-like_sf"/>
</dbReference>